<reference evidence="2" key="1">
    <citation type="journal article" date="2022" name="Int. J. Mol. Sci.">
        <title>Draft Genome of Tanacetum Coccineum: Genomic Comparison of Closely Related Tanacetum-Family Plants.</title>
        <authorList>
            <person name="Yamashiro T."/>
            <person name="Shiraishi A."/>
            <person name="Nakayama K."/>
            <person name="Satake H."/>
        </authorList>
    </citation>
    <scope>NUCLEOTIDE SEQUENCE</scope>
</reference>
<comment type="caution">
    <text evidence="2">The sequence shown here is derived from an EMBL/GenBank/DDBJ whole genome shotgun (WGS) entry which is preliminary data.</text>
</comment>
<reference evidence="2" key="2">
    <citation type="submission" date="2022-01" db="EMBL/GenBank/DDBJ databases">
        <authorList>
            <person name="Yamashiro T."/>
            <person name="Shiraishi A."/>
            <person name="Satake H."/>
            <person name="Nakayama K."/>
        </authorList>
    </citation>
    <scope>NUCLEOTIDE SEQUENCE</scope>
</reference>
<evidence type="ECO:0000256" key="1">
    <source>
        <dbReference type="SAM" id="MobiDB-lite"/>
    </source>
</evidence>
<name>A0ABQ5GUL5_9ASTR</name>
<feature type="region of interest" description="Disordered" evidence="1">
    <location>
        <begin position="60"/>
        <end position="79"/>
    </location>
</feature>
<keyword evidence="3" id="KW-1185">Reference proteome</keyword>
<dbReference type="Proteomes" id="UP001151760">
    <property type="component" value="Unassembled WGS sequence"/>
</dbReference>
<accession>A0ABQ5GUL5</accession>
<organism evidence="2 3">
    <name type="scientific">Tanacetum coccineum</name>
    <dbReference type="NCBI Taxonomy" id="301880"/>
    <lineage>
        <taxon>Eukaryota</taxon>
        <taxon>Viridiplantae</taxon>
        <taxon>Streptophyta</taxon>
        <taxon>Embryophyta</taxon>
        <taxon>Tracheophyta</taxon>
        <taxon>Spermatophyta</taxon>
        <taxon>Magnoliopsida</taxon>
        <taxon>eudicotyledons</taxon>
        <taxon>Gunneridae</taxon>
        <taxon>Pentapetalae</taxon>
        <taxon>asterids</taxon>
        <taxon>campanulids</taxon>
        <taxon>Asterales</taxon>
        <taxon>Asteraceae</taxon>
        <taxon>Asteroideae</taxon>
        <taxon>Anthemideae</taxon>
        <taxon>Anthemidinae</taxon>
        <taxon>Tanacetum</taxon>
    </lineage>
</organism>
<evidence type="ECO:0000313" key="3">
    <source>
        <dbReference type="Proteomes" id="UP001151760"/>
    </source>
</evidence>
<evidence type="ECO:0000313" key="2">
    <source>
        <dbReference type="EMBL" id="GJT79340.1"/>
    </source>
</evidence>
<protein>
    <submittedName>
        <fullName evidence="2">Uncharacterized protein</fullName>
    </submittedName>
</protein>
<feature type="compositionally biased region" description="Polar residues" evidence="1">
    <location>
        <begin position="60"/>
        <end position="70"/>
    </location>
</feature>
<sequence length="179" mass="20337">MTNKKVAELDEEVVAYKIETNERFDALEKKFEDGMGRLNAGMAAMKEEMKHLILGRATQSETMPETTNSAAKVGPYKPPIPRFNDGLQRDYDDLGFEVPNNTIESSNTMGKNQRVSFFEKEGSVKTNARKVNYLNDVQFRMHTDGGSTFVHEMLSVFRLGFGAEPQPNLEWETHQNSEH</sequence>
<dbReference type="EMBL" id="BQNB010018890">
    <property type="protein sequence ID" value="GJT79340.1"/>
    <property type="molecule type" value="Genomic_DNA"/>
</dbReference>
<proteinExistence type="predicted"/>
<gene>
    <name evidence="2" type="ORF">Tco_1053682</name>
</gene>